<gene>
    <name evidence="2" type="ORF">FIL88_14705</name>
</gene>
<dbReference type="AlphaFoldDB" id="A0A545SM32"/>
<dbReference type="RefSeq" id="WP_142854631.1">
    <property type="nucleotide sequence ID" value="NZ_FXWW01000007.1"/>
</dbReference>
<evidence type="ECO:0000313" key="3">
    <source>
        <dbReference type="Proteomes" id="UP000315816"/>
    </source>
</evidence>
<proteinExistence type="predicted"/>
<dbReference type="EMBL" id="VICH01000012">
    <property type="protein sequence ID" value="TQV66021.1"/>
    <property type="molecule type" value="Genomic_DNA"/>
</dbReference>
<feature type="compositionally biased region" description="Pro residues" evidence="1">
    <location>
        <begin position="65"/>
        <end position="79"/>
    </location>
</feature>
<evidence type="ECO:0000256" key="1">
    <source>
        <dbReference type="SAM" id="MobiDB-lite"/>
    </source>
</evidence>
<feature type="region of interest" description="Disordered" evidence="1">
    <location>
        <begin position="104"/>
        <end position="133"/>
    </location>
</feature>
<sequence>MEFVLPSPLGTQATLTAQQPARPAPNPTRVEKTPSSGKSRADAHNTQDHGNTRPLSEKLLKDVYSPPPDPDQPVGPPPTFQLNVLEMERQLQQRLAQIEFSRALESDRASLPAPDNSDQVLEEPAKSPPEHPD</sequence>
<feature type="region of interest" description="Disordered" evidence="1">
    <location>
        <begin position="1"/>
        <end position="81"/>
    </location>
</feature>
<dbReference type="Proteomes" id="UP000315816">
    <property type="component" value="Unassembled WGS sequence"/>
</dbReference>
<dbReference type="OrthoDB" id="7872658at2"/>
<keyword evidence="3" id="KW-1185">Reference proteome</keyword>
<feature type="compositionally biased region" description="Basic and acidic residues" evidence="1">
    <location>
        <begin position="39"/>
        <end position="61"/>
    </location>
</feature>
<feature type="compositionally biased region" description="Polar residues" evidence="1">
    <location>
        <begin position="9"/>
        <end position="19"/>
    </location>
</feature>
<name>A0A545SM32_9RHOB</name>
<feature type="compositionally biased region" description="Basic and acidic residues" evidence="1">
    <location>
        <begin position="123"/>
        <end position="133"/>
    </location>
</feature>
<accession>A0A545SM32</accession>
<comment type="caution">
    <text evidence="2">The sequence shown here is derived from an EMBL/GenBank/DDBJ whole genome shotgun (WGS) entry which is preliminary data.</text>
</comment>
<organism evidence="2 3">
    <name type="scientific">Aliiroseovarius halocynthiae</name>
    <dbReference type="NCBI Taxonomy" id="985055"/>
    <lineage>
        <taxon>Bacteria</taxon>
        <taxon>Pseudomonadati</taxon>
        <taxon>Pseudomonadota</taxon>
        <taxon>Alphaproteobacteria</taxon>
        <taxon>Rhodobacterales</taxon>
        <taxon>Paracoccaceae</taxon>
        <taxon>Aliiroseovarius</taxon>
    </lineage>
</organism>
<reference evidence="2 3" key="1">
    <citation type="submission" date="2019-06" db="EMBL/GenBank/DDBJ databases">
        <title>A novel species of marine bacteria.</title>
        <authorList>
            <person name="Wang Y."/>
        </authorList>
    </citation>
    <scope>NUCLEOTIDE SEQUENCE [LARGE SCALE GENOMIC DNA]</scope>
    <source>
        <strain evidence="2 3">MA1-10</strain>
    </source>
</reference>
<evidence type="ECO:0000313" key="2">
    <source>
        <dbReference type="EMBL" id="TQV66021.1"/>
    </source>
</evidence>
<protein>
    <submittedName>
        <fullName evidence="2">Uncharacterized protein</fullName>
    </submittedName>
</protein>